<evidence type="ECO:0000256" key="4">
    <source>
        <dbReference type="ARBA" id="ARBA00022741"/>
    </source>
</evidence>
<dbReference type="InterPro" id="IPR027417">
    <property type="entry name" value="P-loop_NTPase"/>
</dbReference>
<dbReference type="CDD" id="cd18552">
    <property type="entry name" value="ABC_6TM_MsbA_like"/>
    <property type="match status" value="1"/>
</dbReference>
<evidence type="ECO:0000256" key="6">
    <source>
        <dbReference type="ARBA" id="ARBA00022989"/>
    </source>
</evidence>
<dbReference type="Pfam" id="PF00005">
    <property type="entry name" value="ABC_tran"/>
    <property type="match status" value="1"/>
</dbReference>
<evidence type="ECO:0000313" key="11">
    <source>
        <dbReference type="EMBL" id="MPL76852.1"/>
    </source>
</evidence>
<keyword evidence="7 8" id="KW-0472">Membrane</keyword>
<feature type="transmembrane region" description="Helical" evidence="8">
    <location>
        <begin position="186"/>
        <end position="206"/>
    </location>
</feature>
<keyword evidence="2" id="KW-0813">Transport</keyword>
<dbReference type="GO" id="GO:0015421">
    <property type="term" value="F:ABC-type oligopeptide transporter activity"/>
    <property type="evidence" value="ECO:0007669"/>
    <property type="project" value="TreeGrafter"/>
</dbReference>
<dbReference type="GO" id="GO:0016887">
    <property type="term" value="F:ATP hydrolysis activity"/>
    <property type="evidence" value="ECO:0007669"/>
    <property type="project" value="InterPro"/>
</dbReference>
<evidence type="ECO:0000256" key="3">
    <source>
        <dbReference type="ARBA" id="ARBA00022692"/>
    </source>
</evidence>
<dbReference type="SMART" id="SM00382">
    <property type="entry name" value="AAA"/>
    <property type="match status" value="1"/>
</dbReference>
<dbReference type="GO" id="GO:0016020">
    <property type="term" value="C:membrane"/>
    <property type="evidence" value="ECO:0007669"/>
    <property type="project" value="UniProtKB-SubCell"/>
</dbReference>
<protein>
    <submittedName>
        <fullName evidence="11">Putative multidrug export ATP-binding/permease protein</fullName>
        <ecNumber evidence="11">3.6.3.-</ecNumber>
    </submittedName>
</protein>
<comment type="caution">
    <text evidence="11">The sequence shown here is derived from an EMBL/GenBank/DDBJ whole genome shotgun (WGS) entry which is preliminary data.</text>
</comment>
<dbReference type="InterPro" id="IPR036640">
    <property type="entry name" value="ABC1_TM_sf"/>
</dbReference>
<evidence type="ECO:0000256" key="8">
    <source>
        <dbReference type="SAM" id="Phobius"/>
    </source>
</evidence>
<comment type="subcellular location">
    <subcellularLocation>
        <location evidence="1">Membrane</location>
        <topology evidence="1">Multi-pass membrane protein</topology>
    </subcellularLocation>
</comment>
<feature type="domain" description="ABC transmembrane type-1" evidence="10">
    <location>
        <begin position="18"/>
        <end position="328"/>
    </location>
</feature>
<evidence type="ECO:0000259" key="9">
    <source>
        <dbReference type="PROSITE" id="PS50893"/>
    </source>
</evidence>
<dbReference type="FunFam" id="3.40.50.300:FF:000287">
    <property type="entry name" value="Multidrug ABC transporter ATP-binding protein"/>
    <property type="match status" value="1"/>
</dbReference>
<organism evidence="11">
    <name type="scientific">bioreactor metagenome</name>
    <dbReference type="NCBI Taxonomy" id="1076179"/>
    <lineage>
        <taxon>unclassified sequences</taxon>
        <taxon>metagenomes</taxon>
        <taxon>ecological metagenomes</taxon>
    </lineage>
</organism>
<dbReference type="InterPro" id="IPR017871">
    <property type="entry name" value="ABC_transporter-like_CS"/>
</dbReference>
<keyword evidence="4" id="KW-0547">Nucleotide-binding</keyword>
<dbReference type="GO" id="GO:0005524">
    <property type="term" value="F:ATP binding"/>
    <property type="evidence" value="ECO:0007669"/>
    <property type="project" value="UniProtKB-KW"/>
</dbReference>
<evidence type="ECO:0000256" key="7">
    <source>
        <dbReference type="ARBA" id="ARBA00023136"/>
    </source>
</evidence>
<dbReference type="InterPro" id="IPR011527">
    <property type="entry name" value="ABC1_TM_dom"/>
</dbReference>
<dbReference type="Pfam" id="PF00664">
    <property type="entry name" value="ABC_membrane"/>
    <property type="match status" value="1"/>
</dbReference>
<dbReference type="PROSITE" id="PS50893">
    <property type="entry name" value="ABC_TRANSPORTER_2"/>
    <property type="match status" value="1"/>
</dbReference>
<feature type="transmembrane region" description="Helical" evidence="8">
    <location>
        <begin position="292"/>
        <end position="313"/>
    </location>
</feature>
<name>A0A644UDC2_9ZZZZ</name>
<keyword evidence="11" id="KW-0378">Hydrolase</keyword>
<feature type="transmembrane region" description="Helical" evidence="8">
    <location>
        <begin position="72"/>
        <end position="94"/>
    </location>
</feature>
<sequence length="598" mass="67189">MRKYFTWIFAKPYLGRIILYFVLVCLATVFSIASILSASNFLNVLFSQELSNTVVANPSLLDEFLSAFYSKIIAYGRVNALYIFGVLIFIIYFLKDVFTYLASFVIASVRNKVVRNIRNKLFQKYISLPLSYLSTHRKGDLISRLSNDVIEYDENVLKSIMSLVGGLITVSLYLTALFYIDYTLTFTVLIVFPIVALLSSFISRTLRQSSKHLQQKSANIISIIEQTISGLRIIKAHTAIELMNERFIHFNSSYTRLRNSIYRRVDLASPISEFLGNSMLIGLLLFGSSKVLSHGSISAELFIIYLVLFTLIIKPAKDIPTSFFNIKKGKASIDRIVDILEIKNQIIEPKEPIAFPKIEKGIIFNNVSFSYKEDLVLKNINLIFEKGKTTAIVGSSGSGKSTLIDLIPKLYEPTLGEILFDDINSKSIHSKAIRDNIAFVTQETILFNDSIFNNITFGSNSYSLEQVKKAAEIANAHPFIEKLPEGYNTIIGDRGSTLSGGERQRISIARAVLKNADILILDEATSALDTENERLVQEAISKITKDKTSIIIAHRLSTITNADKIIVLDKGEIKEEGTHHELIQQNGIYTKLCSMQEL</sequence>
<dbReference type="SUPFAM" id="SSF52540">
    <property type="entry name" value="P-loop containing nucleoside triphosphate hydrolases"/>
    <property type="match status" value="1"/>
</dbReference>
<dbReference type="SUPFAM" id="SSF90123">
    <property type="entry name" value="ABC transporter transmembrane region"/>
    <property type="match status" value="1"/>
</dbReference>
<evidence type="ECO:0000256" key="5">
    <source>
        <dbReference type="ARBA" id="ARBA00022840"/>
    </source>
</evidence>
<evidence type="ECO:0000259" key="10">
    <source>
        <dbReference type="PROSITE" id="PS50929"/>
    </source>
</evidence>
<dbReference type="Gene3D" id="3.40.50.300">
    <property type="entry name" value="P-loop containing nucleotide triphosphate hydrolases"/>
    <property type="match status" value="1"/>
</dbReference>
<feature type="transmembrane region" description="Helical" evidence="8">
    <location>
        <begin position="20"/>
        <end position="42"/>
    </location>
</feature>
<keyword evidence="6 8" id="KW-1133">Transmembrane helix</keyword>
<dbReference type="EC" id="3.6.3.-" evidence="11"/>
<dbReference type="PROSITE" id="PS50929">
    <property type="entry name" value="ABC_TM1F"/>
    <property type="match status" value="1"/>
</dbReference>
<feature type="transmembrane region" description="Helical" evidence="8">
    <location>
        <begin position="160"/>
        <end position="180"/>
    </location>
</feature>
<keyword evidence="3 8" id="KW-0812">Transmembrane</keyword>
<dbReference type="PROSITE" id="PS00211">
    <property type="entry name" value="ABC_TRANSPORTER_1"/>
    <property type="match status" value="1"/>
</dbReference>
<dbReference type="AlphaFoldDB" id="A0A644UDC2"/>
<proteinExistence type="predicted"/>
<feature type="domain" description="ABC transporter" evidence="9">
    <location>
        <begin position="362"/>
        <end position="595"/>
    </location>
</feature>
<dbReference type="EMBL" id="VSSQ01000101">
    <property type="protein sequence ID" value="MPL76852.1"/>
    <property type="molecule type" value="Genomic_DNA"/>
</dbReference>
<dbReference type="Gene3D" id="1.20.1560.10">
    <property type="entry name" value="ABC transporter type 1, transmembrane domain"/>
    <property type="match status" value="1"/>
</dbReference>
<dbReference type="InterPro" id="IPR003593">
    <property type="entry name" value="AAA+_ATPase"/>
</dbReference>
<dbReference type="InterPro" id="IPR039421">
    <property type="entry name" value="Type_1_exporter"/>
</dbReference>
<evidence type="ECO:0000256" key="2">
    <source>
        <dbReference type="ARBA" id="ARBA00022448"/>
    </source>
</evidence>
<dbReference type="InterPro" id="IPR003439">
    <property type="entry name" value="ABC_transporter-like_ATP-bd"/>
</dbReference>
<dbReference type="PANTHER" id="PTHR43394">
    <property type="entry name" value="ATP-DEPENDENT PERMEASE MDL1, MITOCHONDRIAL"/>
    <property type="match status" value="1"/>
</dbReference>
<keyword evidence="5 11" id="KW-0067">ATP-binding</keyword>
<reference evidence="11" key="1">
    <citation type="submission" date="2019-08" db="EMBL/GenBank/DDBJ databases">
        <authorList>
            <person name="Kucharzyk K."/>
            <person name="Murdoch R.W."/>
            <person name="Higgins S."/>
            <person name="Loffler F."/>
        </authorList>
    </citation>
    <scope>NUCLEOTIDE SEQUENCE</scope>
</reference>
<evidence type="ECO:0000256" key="1">
    <source>
        <dbReference type="ARBA" id="ARBA00004141"/>
    </source>
</evidence>
<dbReference type="PANTHER" id="PTHR43394:SF1">
    <property type="entry name" value="ATP-BINDING CASSETTE SUB-FAMILY B MEMBER 10, MITOCHONDRIAL"/>
    <property type="match status" value="1"/>
</dbReference>
<accession>A0A644UDC2</accession>
<gene>
    <name evidence="11" type="ORF">SDC9_22703</name>
</gene>